<dbReference type="STRING" id="1658174.A0A1J9QH24"/>
<organism evidence="10 11">
    <name type="scientific">Blastomyces percursus</name>
    <dbReference type="NCBI Taxonomy" id="1658174"/>
    <lineage>
        <taxon>Eukaryota</taxon>
        <taxon>Fungi</taxon>
        <taxon>Dikarya</taxon>
        <taxon>Ascomycota</taxon>
        <taxon>Pezizomycotina</taxon>
        <taxon>Eurotiomycetes</taxon>
        <taxon>Eurotiomycetidae</taxon>
        <taxon>Onygenales</taxon>
        <taxon>Ajellomycetaceae</taxon>
        <taxon>Blastomyces</taxon>
    </lineage>
</organism>
<comment type="subcellular location">
    <subcellularLocation>
        <location evidence="2">Chromosome</location>
        <location evidence="2">Centromere</location>
    </subcellularLocation>
    <subcellularLocation>
        <location evidence="1">Nucleus</location>
    </subcellularLocation>
</comment>
<keyword evidence="11" id="KW-1185">Reference proteome</keyword>
<evidence type="ECO:0000256" key="9">
    <source>
        <dbReference type="SAM" id="MobiDB-lite"/>
    </source>
</evidence>
<accession>A0A1J9QH24</accession>
<evidence type="ECO:0000256" key="8">
    <source>
        <dbReference type="SAM" id="Coils"/>
    </source>
</evidence>
<dbReference type="VEuPathDB" id="FungiDB:ACJ73_01207"/>
<dbReference type="GO" id="GO:0000070">
    <property type="term" value="P:mitotic sister chromatid segregation"/>
    <property type="evidence" value="ECO:0007669"/>
    <property type="project" value="TreeGrafter"/>
</dbReference>
<evidence type="ECO:0000256" key="4">
    <source>
        <dbReference type="ARBA" id="ARBA00022454"/>
    </source>
</evidence>
<keyword evidence="7" id="KW-0137">Centromere</keyword>
<name>A0A1J9QH24_9EURO</name>
<dbReference type="PANTHER" id="PTHR14401">
    <property type="entry name" value="CENTROMERE PROTEIN K"/>
    <property type="match status" value="1"/>
</dbReference>
<evidence type="ECO:0000256" key="6">
    <source>
        <dbReference type="ARBA" id="ARBA00023242"/>
    </source>
</evidence>
<keyword evidence="5 8" id="KW-0175">Coiled coil</keyword>
<evidence type="ECO:0000256" key="1">
    <source>
        <dbReference type="ARBA" id="ARBA00004123"/>
    </source>
</evidence>
<dbReference type="InterPro" id="IPR020993">
    <property type="entry name" value="Centromere_CenpK"/>
</dbReference>
<feature type="compositionally biased region" description="Gly residues" evidence="9">
    <location>
        <begin position="277"/>
        <end position="294"/>
    </location>
</feature>
<feature type="region of interest" description="Disordered" evidence="9">
    <location>
        <begin position="242"/>
        <end position="298"/>
    </location>
</feature>
<dbReference type="GO" id="GO:0005634">
    <property type="term" value="C:nucleus"/>
    <property type="evidence" value="ECO:0007669"/>
    <property type="project" value="UniProtKB-SubCell"/>
</dbReference>
<keyword evidence="6" id="KW-0539">Nucleus</keyword>
<evidence type="ECO:0000313" key="11">
    <source>
        <dbReference type="Proteomes" id="UP000242791"/>
    </source>
</evidence>
<dbReference type="EMBL" id="LGTZ01000104">
    <property type="protein sequence ID" value="OJD27394.1"/>
    <property type="molecule type" value="Genomic_DNA"/>
</dbReference>
<dbReference type="OrthoDB" id="9445768at2759"/>
<feature type="coiled-coil region" evidence="8">
    <location>
        <begin position="5"/>
        <end position="63"/>
    </location>
</feature>
<dbReference type="AlphaFoldDB" id="A0A1J9QH24"/>
<comment type="similarity">
    <text evidence="3">Belongs to the CENP-K/MCM22 family.</text>
</comment>
<dbReference type="PANTHER" id="PTHR14401:SF6">
    <property type="entry name" value="CENTROMERE PROTEIN K"/>
    <property type="match status" value="1"/>
</dbReference>
<feature type="compositionally biased region" description="Basic and acidic residues" evidence="9">
    <location>
        <begin position="261"/>
        <end position="270"/>
    </location>
</feature>
<comment type="caution">
    <text evidence="10">The sequence shown here is derived from an EMBL/GenBank/DDBJ whole genome shotgun (WGS) entry which is preliminary data.</text>
</comment>
<gene>
    <name evidence="10" type="ORF">ACJ73_01207</name>
</gene>
<dbReference type="Proteomes" id="UP000242791">
    <property type="component" value="Unassembled WGS sequence"/>
</dbReference>
<dbReference type="GO" id="GO:0000775">
    <property type="term" value="C:chromosome, centromeric region"/>
    <property type="evidence" value="ECO:0007669"/>
    <property type="project" value="UniProtKB-SubCell"/>
</dbReference>
<proteinExistence type="inferred from homology"/>
<feature type="coiled-coil region" evidence="8">
    <location>
        <begin position="177"/>
        <end position="204"/>
    </location>
</feature>
<evidence type="ECO:0000256" key="5">
    <source>
        <dbReference type="ARBA" id="ARBA00023054"/>
    </source>
</evidence>
<evidence type="ECO:0000313" key="10">
    <source>
        <dbReference type="EMBL" id="OJD27394.1"/>
    </source>
</evidence>
<reference evidence="10 11" key="1">
    <citation type="submission" date="2015-08" db="EMBL/GenBank/DDBJ databases">
        <title>Emmonsia species relationships and genome sequence.</title>
        <authorList>
            <person name="Cuomo C.A."/>
            <person name="Schwartz I.S."/>
            <person name="Kenyon C."/>
            <person name="De Hoog G.S."/>
            <person name="Govender N.P."/>
            <person name="Botha A."/>
            <person name="Moreno L."/>
            <person name="De Vries M."/>
            <person name="Munoz J.F."/>
            <person name="Stielow J.B."/>
        </authorList>
    </citation>
    <scope>NUCLEOTIDE SEQUENCE [LARGE SCALE GENOMIC DNA]</scope>
    <source>
        <strain evidence="10 11">EI222</strain>
    </source>
</reference>
<keyword evidence="4" id="KW-0158">Chromosome</keyword>
<sequence>MALQHDTLEKIRQFAENNYKLEEERDRHAIDHHAYNQKLDHTLSQLQEHVRRQEDALQQLRRSTTNGLTHTGLEPRMRLAQIRRATKAYKSLSQTVPDLPHPDSPLPTLLALRETSRQILDLKSSIDATAHDLSANRERLKVEQAAARDAQLISTGLDDRIKNLQSTRPENREKRPAQLAKEFMQQQRRRKVELEKKTAALKEALRAFIDDHLAAMLAAENLGGPVVGDQLEVSDATLAAGYTTQGKQRRPKTAAGEEVERDSRQQRIDELVSQLSSGGGGGGGDGHGQRGGIGSKREAAGREMHALIDSLVEAASTSSYIELEHDTAASRFLVKAKIAQFHPRDAHRLRLIDFARELVE</sequence>
<protein>
    <submittedName>
        <fullName evidence="10">Uncharacterized protein</fullName>
    </submittedName>
</protein>
<evidence type="ECO:0000256" key="2">
    <source>
        <dbReference type="ARBA" id="ARBA00004584"/>
    </source>
</evidence>
<dbReference type="GO" id="GO:0051382">
    <property type="term" value="P:kinetochore assembly"/>
    <property type="evidence" value="ECO:0007669"/>
    <property type="project" value="InterPro"/>
</dbReference>
<evidence type="ECO:0000256" key="7">
    <source>
        <dbReference type="ARBA" id="ARBA00023328"/>
    </source>
</evidence>
<evidence type="ECO:0000256" key="3">
    <source>
        <dbReference type="ARBA" id="ARBA00005795"/>
    </source>
</evidence>